<gene>
    <name evidence="3" type="ORF">FHS02_003649</name>
</gene>
<comment type="caution">
    <text evidence="3">The sequence shown here is derived from an EMBL/GenBank/DDBJ whole genome shotgun (WGS) entry which is preliminary data.</text>
</comment>
<name>A0A7W5EDY1_9BURK</name>
<feature type="chain" id="PRO_5031232981" evidence="1">
    <location>
        <begin position="28"/>
        <end position="310"/>
    </location>
</feature>
<dbReference type="Gene3D" id="3.40.50.1820">
    <property type="entry name" value="alpha/beta hydrolase"/>
    <property type="match status" value="1"/>
</dbReference>
<dbReference type="PROSITE" id="PS51257">
    <property type="entry name" value="PROKAR_LIPOPROTEIN"/>
    <property type="match status" value="1"/>
</dbReference>
<dbReference type="GO" id="GO:0047372">
    <property type="term" value="F:monoacylglycerol lipase activity"/>
    <property type="evidence" value="ECO:0007669"/>
    <property type="project" value="TreeGrafter"/>
</dbReference>
<dbReference type="Pfam" id="PF00561">
    <property type="entry name" value="Abhydrolase_1"/>
    <property type="match status" value="1"/>
</dbReference>
<dbReference type="InterPro" id="IPR029058">
    <property type="entry name" value="AB_hydrolase_fold"/>
</dbReference>
<dbReference type="AlphaFoldDB" id="A0A7W5EDY1"/>
<proteinExistence type="predicted"/>
<evidence type="ECO:0000313" key="3">
    <source>
        <dbReference type="EMBL" id="MBB3222811.1"/>
    </source>
</evidence>
<dbReference type="EMBL" id="JACHXS010000007">
    <property type="protein sequence ID" value="MBB3222811.1"/>
    <property type="molecule type" value="Genomic_DNA"/>
</dbReference>
<sequence>MIPMLRAVVHCAVASAASACIASSAMANGVPAYPATFRLTDVQVDGATIHVRVGGKGPAVVLLHGFGDTGDMWAPLAARLAAGHTVVVPDLRGMGRSSRPAGGYDKKSQAGDIRTVLASLGIEKSAVVGHDIGTMVAYAYAARYPQQTAKLVVMDAPVPGIPPWDQIVRNPLLWHFSFGGPDAERLVAGRERIYLDRFWNEFAGNPAKVDEETRRHYAALYAQPGAMRAAFAQFNTIPQDEKDNQVSMRTKLTMPVLAIGGEKSFGANEAIVMRNAASDVTEVVIRDAGHWLMEEQPGATIDAIAGFLRR</sequence>
<accession>A0A7W5EDY1</accession>
<dbReference type="InterPro" id="IPR050266">
    <property type="entry name" value="AB_hydrolase_sf"/>
</dbReference>
<dbReference type="GO" id="GO:0016020">
    <property type="term" value="C:membrane"/>
    <property type="evidence" value="ECO:0007669"/>
    <property type="project" value="TreeGrafter"/>
</dbReference>
<dbReference type="SUPFAM" id="SSF53474">
    <property type="entry name" value="alpha/beta-Hydrolases"/>
    <property type="match status" value="1"/>
</dbReference>
<feature type="signal peptide" evidence="1">
    <location>
        <begin position="1"/>
        <end position="27"/>
    </location>
</feature>
<dbReference type="GO" id="GO:0046464">
    <property type="term" value="P:acylglycerol catabolic process"/>
    <property type="evidence" value="ECO:0007669"/>
    <property type="project" value="TreeGrafter"/>
</dbReference>
<dbReference type="PRINTS" id="PR00111">
    <property type="entry name" value="ABHYDROLASE"/>
</dbReference>
<dbReference type="Proteomes" id="UP000584325">
    <property type="component" value="Unassembled WGS sequence"/>
</dbReference>
<dbReference type="InterPro" id="IPR000073">
    <property type="entry name" value="AB_hydrolase_1"/>
</dbReference>
<feature type="domain" description="AB hydrolase-1" evidence="2">
    <location>
        <begin position="58"/>
        <end position="296"/>
    </location>
</feature>
<organism evidence="3 4">
    <name type="scientific">Pseudoduganella umbonata</name>
    <dbReference type="NCBI Taxonomy" id="864828"/>
    <lineage>
        <taxon>Bacteria</taxon>
        <taxon>Pseudomonadati</taxon>
        <taxon>Pseudomonadota</taxon>
        <taxon>Betaproteobacteria</taxon>
        <taxon>Burkholderiales</taxon>
        <taxon>Oxalobacteraceae</taxon>
        <taxon>Telluria group</taxon>
        <taxon>Pseudoduganella</taxon>
    </lineage>
</organism>
<protein>
    <submittedName>
        <fullName evidence="3">Pimeloyl-ACP methyl ester carboxylesterase</fullName>
    </submittedName>
</protein>
<evidence type="ECO:0000259" key="2">
    <source>
        <dbReference type="Pfam" id="PF00561"/>
    </source>
</evidence>
<keyword evidence="1" id="KW-0732">Signal</keyword>
<evidence type="ECO:0000256" key="1">
    <source>
        <dbReference type="SAM" id="SignalP"/>
    </source>
</evidence>
<dbReference type="PANTHER" id="PTHR43798">
    <property type="entry name" value="MONOACYLGLYCEROL LIPASE"/>
    <property type="match status" value="1"/>
</dbReference>
<reference evidence="3 4" key="1">
    <citation type="submission" date="2020-08" db="EMBL/GenBank/DDBJ databases">
        <title>Genomic Encyclopedia of Type Strains, Phase III (KMG-III): the genomes of soil and plant-associated and newly described type strains.</title>
        <authorList>
            <person name="Whitman W."/>
        </authorList>
    </citation>
    <scope>NUCLEOTIDE SEQUENCE [LARGE SCALE GENOMIC DNA]</scope>
    <source>
        <strain evidence="3 4">CECT 7753</strain>
    </source>
</reference>
<evidence type="ECO:0000313" key="4">
    <source>
        <dbReference type="Proteomes" id="UP000584325"/>
    </source>
</evidence>
<dbReference type="PANTHER" id="PTHR43798:SF5">
    <property type="entry name" value="MONOACYLGLYCEROL LIPASE ABHD6"/>
    <property type="match status" value="1"/>
</dbReference>